<dbReference type="EMBL" id="LOHS01000070">
    <property type="protein sequence ID" value="OAH14133.1"/>
    <property type="molecule type" value="Genomic_DNA"/>
</dbReference>
<evidence type="ECO:0000313" key="2">
    <source>
        <dbReference type="EMBL" id="OAH14133.1"/>
    </source>
</evidence>
<keyword evidence="1" id="KW-0175">Coiled coil</keyword>
<name>A0A177HTC6_9ACTN</name>
<dbReference type="Proteomes" id="UP000077381">
    <property type="component" value="Unassembled WGS sequence"/>
</dbReference>
<evidence type="ECO:0000313" key="3">
    <source>
        <dbReference type="Proteomes" id="UP000077381"/>
    </source>
</evidence>
<organism evidence="2 3">
    <name type="scientific">Streptomyces jeddahensis</name>
    <dbReference type="NCBI Taxonomy" id="1716141"/>
    <lineage>
        <taxon>Bacteria</taxon>
        <taxon>Bacillati</taxon>
        <taxon>Actinomycetota</taxon>
        <taxon>Actinomycetes</taxon>
        <taxon>Kitasatosporales</taxon>
        <taxon>Streptomycetaceae</taxon>
        <taxon>Streptomyces</taxon>
    </lineage>
</organism>
<accession>A0A177HTC6</accession>
<keyword evidence="3" id="KW-1185">Reference proteome</keyword>
<dbReference type="OrthoDB" id="4146319at2"/>
<dbReference type="AlphaFoldDB" id="A0A177HTC6"/>
<reference evidence="2 3" key="1">
    <citation type="submission" date="2015-12" db="EMBL/GenBank/DDBJ databases">
        <title>Genome sequence of Streptomyces sp. G25.</title>
        <authorList>
            <person name="Poehlein A."/>
            <person name="Roettig A."/>
            <person name="Hiessl S."/>
            <person name="Hauschild P."/>
            <person name="Schauer J."/>
            <person name="Madkour M.H."/>
            <person name="Al-Ansari A.M."/>
            <person name="Almakishah N.H."/>
            <person name="Steinbuechel A."/>
            <person name="Daniel R."/>
        </authorList>
    </citation>
    <scope>NUCLEOTIDE SEQUENCE [LARGE SCALE GENOMIC DNA]</scope>
    <source>
        <strain evidence="3">G25(2015)</strain>
    </source>
</reference>
<comment type="caution">
    <text evidence="2">The sequence shown here is derived from an EMBL/GenBank/DDBJ whole genome shotgun (WGS) entry which is preliminary data.</text>
</comment>
<protein>
    <recommendedName>
        <fullName evidence="4">Cellulose-binding protein</fullName>
    </recommendedName>
</protein>
<gene>
    <name evidence="2" type="ORF">STSP_25830</name>
</gene>
<dbReference type="STRING" id="1716141.STSP_25830"/>
<proteinExistence type="predicted"/>
<evidence type="ECO:0008006" key="4">
    <source>
        <dbReference type="Google" id="ProtNLM"/>
    </source>
</evidence>
<dbReference type="RefSeq" id="WP_067276126.1">
    <property type="nucleotide sequence ID" value="NZ_LOHS01000070.1"/>
</dbReference>
<sequence length="299" mass="32893">MSSASVSPHGFVVVRGRAYRPGQVDAYVTRLAKERDQAWERAARLTVLAKDMETEAERLREVVAGLTPQTYETLGERAQRILALGKEEAAAVLAAAHADAGRVTAAAEEAAREMGDAARVYADTVRAEADERARQRLLADQATADEVRIAARREVKERRGEALAVLREMRERTAEMLADLEKEHAERWGAAGLEIAEREAAADRRHEELAAAADGRLSEAERAFAEAEESAWRIQEEAQTRAGELLADARACEDAIGRETERVLRVHGEQWDEVRAHMDHVRNSLAALTGRGARVEGAS</sequence>
<feature type="coiled-coil region" evidence="1">
    <location>
        <begin position="210"/>
        <end position="237"/>
    </location>
</feature>
<evidence type="ECO:0000256" key="1">
    <source>
        <dbReference type="SAM" id="Coils"/>
    </source>
</evidence>
<dbReference type="PATRIC" id="fig|1716141.3.peg.2722"/>